<accession>A0ABZ2BZE2</accession>
<organism evidence="1 2">
    <name type="scientific">Roseobacter fucihabitans</name>
    <dbReference type="NCBI Taxonomy" id="1537242"/>
    <lineage>
        <taxon>Bacteria</taxon>
        <taxon>Pseudomonadati</taxon>
        <taxon>Pseudomonadota</taxon>
        <taxon>Alphaproteobacteria</taxon>
        <taxon>Rhodobacterales</taxon>
        <taxon>Roseobacteraceae</taxon>
        <taxon>Roseobacter</taxon>
    </lineage>
</organism>
<evidence type="ECO:0000313" key="1">
    <source>
        <dbReference type="EMBL" id="WVX50560.1"/>
    </source>
</evidence>
<gene>
    <name evidence="1" type="ORF">ROLI_036580</name>
</gene>
<reference evidence="2" key="2">
    <citation type="submission" date="2024-01" db="EMBL/GenBank/DDBJ databases">
        <title>Roseobacter fucihabitans sp. nov., isolated from the brown alga Fucus spiralis.</title>
        <authorList>
            <person name="Hahnke S."/>
            <person name="Berger M."/>
            <person name="Schlingloff A."/>
            <person name="Athale I."/>
            <person name="Neumann-Schaal M."/>
            <person name="Adenaya A."/>
            <person name="Poehlein A."/>
            <person name="Daniel R."/>
            <person name="Pertersen J."/>
            <person name="Brinkhoff T."/>
        </authorList>
    </citation>
    <scope>NUCLEOTIDE SEQUENCE [LARGE SCALE GENOMIC DNA]</scope>
    <source>
        <strain evidence="2">B14</strain>
    </source>
</reference>
<proteinExistence type="predicted"/>
<dbReference type="EMBL" id="CP143423">
    <property type="protein sequence ID" value="WVX50560.1"/>
    <property type="molecule type" value="Genomic_DNA"/>
</dbReference>
<protein>
    <submittedName>
        <fullName evidence="1">Uncharacterized protein</fullName>
    </submittedName>
</protein>
<evidence type="ECO:0000313" key="2">
    <source>
        <dbReference type="Proteomes" id="UP001318682"/>
    </source>
</evidence>
<name>A0ABZ2BZE2_9RHOB</name>
<reference evidence="1 2" key="1">
    <citation type="submission" date="2015-07" db="EMBL/GenBank/DDBJ databases">
        <authorList>
            <person name="Voget S."/>
            <person name="Dogs M."/>
            <person name="Brinkhoff T.H."/>
            <person name="Daniel R."/>
        </authorList>
    </citation>
    <scope>NUCLEOTIDE SEQUENCE [LARGE SCALE GENOMIC DNA]</scope>
    <source>
        <strain evidence="1 2">B14</strain>
    </source>
</reference>
<dbReference type="Proteomes" id="UP001318682">
    <property type="component" value="Chromosome"/>
</dbReference>
<dbReference type="RefSeq" id="WP_187430529.1">
    <property type="nucleotide sequence ID" value="NZ_CP143423.1"/>
</dbReference>
<sequence>MNYTQVDSINVNEAAPLLYMIHIKRGEARDLFVGAAARGADLPRRGQLWAAQALLKGKSPYPDWFYRCDRVHFAMAEAWLLGNPIKLALIGNTMLRDLENERANLEVLLGANLNAQMPEEKNAFAVRLRLLRFKALDHVTGAEDPARFRAQAPHLWEVACDTYADTKGVSVEQAAEMLMRRS</sequence>
<keyword evidence="2" id="KW-1185">Reference proteome</keyword>